<evidence type="ECO:0000313" key="5">
    <source>
        <dbReference type="Proteomes" id="UP000553766"/>
    </source>
</evidence>
<accession>A0A840X2S8</accession>
<proteinExistence type="predicted"/>
<evidence type="ECO:0000313" key="4">
    <source>
        <dbReference type="EMBL" id="MBB5516165.1"/>
    </source>
</evidence>
<evidence type="ECO:0000259" key="3">
    <source>
        <dbReference type="PROSITE" id="PS50885"/>
    </source>
</evidence>
<dbReference type="NCBIfam" id="NF033914">
    <property type="entry name" value="antiphage_ZorA_1"/>
    <property type="match status" value="1"/>
</dbReference>
<keyword evidence="2" id="KW-0472">Membrane</keyword>
<feature type="transmembrane region" description="Helical" evidence="2">
    <location>
        <begin position="222"/>
        <end position="242"/>
    </location>
</feature>
<keyword evidence="5" id="KW-1185">Reference proteome</keyword>
<feature type="transmembrane region" description="Helical" evidence="2">
    <location>
        <begin position="172"/>
        <end position="192"/>
    </location>
</feature>
<evidence type="ECO:0000256" key="1">
    <source>
        <dbReference type="SAM" id="Coils"/>
    </source>
</evidence>
<protein>
    <submittedName>
        <fullName evidence="4">Methyl-accepting chemotaxis protein</fullName>
    </submittedName>
</protein>
<feature type="transmembrane region" description="Helical" evidence="2">
    <location>
        <begin position="62"/>
        <end position="86"/>
    </location>
</feature>
<organism evidence="4 5">
    <name type="scientific">Rubricella aquisinus</name>
    <dbReference type="NCBI Taxonomy" id="2028108"/>
    <lineage>
        <taxon>Bacteria</taxon>
        <taxon>Pseudomonadati</taxon>
        <taxon>Pseudomonadota</taxon>
        <taxon>Alphaproteobacteria</taxon>
        <taxon>Rhodobacterales</taxon>
        <taxon>Paracoccaceae</taxon>
        <taxon>Rubricella</taxon>
    </lineage>
</organism>
<comment type="caution">
    <text evidence="4">The sequence shown here is derived from an EMBL/GenBank/DDBJ whole genome shotgun (WGS) entry which is preliminary data.</text>
</comment>
<name>A0A840X2S8_9RHOB</name>
<keyword evidence="1" id="KW-0175">Coiled coil</keyword>
<keyword evidence="2" id="KW-1133">Transmembrane helix</keyword>
<feature type="coiled-coil region" evidence="1">
    <location>
        <begin position="396"/>
        <end position="465"/>
    </location>
</feature>
<dbReference type="AlphaFoldDB" id="A0A840X2S8"/>
<dbReference type="EMBL" id="JACIJS010000006">
    <property type="protein sequence ID" value="MBB5516165.1"/>
    <property type="molecule type" value="Genomic_DNA"/>
</dbReference>
<dbReference type="GO" id="GO:0016020">
    <property type="term" value="C:membrane"/>
    <property type="evidence" value="ECO:0007669"/>
    <property type="project" value="InterPro"/>
</dbReference>
<dbReference type="PROSITE" id="PS50885">
    <property type="entry name" value="HAMP"/>
    <property type="match status" value="1"/>
</dbReference>
<sequence>MRSISRFSWFLIFLVAGVWIATSFLEASLEIVSFKVAAEVVNELLSGQSENVSDRTFVFTLAAWIVAVGAGLLVAYLAVYGLIVPFQIDQATRMLKSAKDRKDFTANYDDLHIKLAKHSLLGRAWREFDETLVKPGFGSKPAVIQNTTRPNVFFNAELVRGHSFGLKMMPSIPGYFVGTGLLLTFIGLVLALDTAGTAVTTEDSSEMQAATRKLLEVASFKFSTSIAGLGSSIVLGIVFRSIGIWIETAFARLCEEIETVLLYRSPQAISVEMASDLKEQRDYMKDITQGDFFQRFGQEFEPRLQNAVSGAMAPVISGIQAAVEELSSQSRQGAEDLLGKFTETLHEGAGTEMRELAKTFEGIQTNLSTLQDALGETSRGFGGDMERVSSTLTASLAQATETAEAFNTAARRLERSTAPLLESGTKISEAVDKMEASLRTTTNALETEQQAVASLSEKLAAQMKEQEALWAQYAERFQGIDAELGGALEQLSKATREQGERMHEYAVKVDKGLAEAVDKLRGLLGGLDENTREFGESVEQLAEALRNGRNLTDERLDDPL</sequence>
<evidence type="ECO:0000256" key="2">
    <source>
        <dbReference type="SAM" id="Phobius"/>
    </source>
</evidence>
<keyword evidence="2" id="KW-0812">Transmembrane</keyword>
<dbReference type="Proteomes" id="UP000553766">
    <property type="component" value="Unassembled WGS sequence"/>
</dbReference>
<dbReference type="RefSeq" id="WP_184011528.1">
    <property type="nucleotide sequence ID" value="NZ_JACIJS010000006.1"/>
</dbReference>
<reference evidence="4 5" key="1">
    <citation type="submission" date="2020-08" db="EMBL/GenBank/DDBJ databases">
        <title>Genomic Encyclopedia of Type Strains, Phase IV (KMG-IV): sequencing the most valuable type-strain genomes for metagenomic binning, comparative biology and taxonomic classification.</title>
        <authorList>
            <person name="Goeker M."/>
        </authorList>
    </citation>
    <scope>NUCLEOTIDE SEQUENCE [LARGE SCALE GENOMIC DNA]</scope>
    <source>
        <strain evidence="4 5">DSM 103377</strain>
    </source>
</reference>
<gene>
    <name evidence="4" type="ORF">FHS89_002191</name>
</gene>
<dbReference type="InterPro" id="IPR003660">
    <property type="entry name" value="HAMP_dom"/>
</dbReference>
<feature type="domain" description="HAMP" evidence="3">
    <location>
        <begin position="317"/>
        <end position="372"/>
    </location>
</feature>
<dbReference type="GO" id="GO:0007165">
    <property type="term" value="P:signal transduction"/>
    <property type="evidence" value="ECO:0007669"/>
    <property type="project" value="InterPro"/>
</dbReference>